<organism evidence="1">
    <name type="scientific">viral metagenome</name>
    <dbReference type="NCBI Taxonomy" id="1070528"/>
    <lineage>
        <taxon>unclassified sequences</taxon>
        <taxon>metagenomes</taxon>
        <taxon>organismal metagenomes</taxon>
    </lineage>
</organism>
<protein>
    <submittedName>
        <fullName evidence="1">Uncharacterized protein</fullName>
    </submittedName>
</protein>
<evidence type="ECO:0000313" key="1">
    <source>
        <dbReference type="EMBL" id="QHT23689.1"/>
    </source>
</evidence>
<accession>A0A6C0E5Z0</accession>
<dbReference type="AlphaFoldDB" id="A0A6C0E5Z0"/>
<reference evidence="1" key="1">
    <citation type="journal article" date="2020" name="Nature">
        <title>Giant virus diversity and host interactions through global metagenomics.</title>
        <authorList>
            <person name="Schulz F."/>
            <person name="Roux S."/>
            <person name="Paez-Espino D."/>
            <person name="Jungbluth S."/>
            <person name="Walsh D.A."/>
            <person name="Denef V.J."/>
            <person name="McMahon K.D."/>
            <person name="Konstantinidis K.T."/>
            <person name="Eloe-Fadrosh E.A."/>
            <person name="Kyrpides N.C."/>
            <person name="Woyke T."/>
        </authorList>
    </citation>
    <scope>NUCLEOTIDE SEQUENCE</scope>
    <source>
        <strain evidence="1">GVMAG-M-3300023179-116</strain>
    </source>
</reference>
<dbReference type="EMBL" id="MN739734">
    <property type="protein sequence ID" value="QHT23689.1"/>
    <property type="molecule type" value="Genomic_DNA"/>
</dbReference>
<sequence>MTVISMFGTNTSNNEVRSMFFVSSKNNTSNETLYCKLINNTDVRKLVGYYYEFSVGNIDSLNKKLTLDEYNTLSLTLNNLKKFEDPTSCYELLRLNLVRSLESLMKGLSIYNNLMAYKNNEPNYETWRITYFNKQKLLDRYNELQKSAVSFFDDLNVDAPLLTIKKEYYIYIKKYGYPQSGIFDSEKIASILESIE</sequence>
<proteinExistence type="predicted"/>
<name>A0A6C0E5Z0_9ZZZZ</name>